<organism evidence="2 3">
    <name type="scientific">Blastococcus goldschmidtiae</name>
    <dbReference type="NCBI Taxonomy" id="3075546"/>
    <lineage>
        <taxon>Bacteria</taxon>
        <taxon>Bacillati</taxon>
        <taxon>Actinomycetota</taxon>
        <taxon>Actinomycetes</taxon>
        <taxon>Geodermatophilales</taxon>
        <taxon>Geodermatophilaceae</taxon>
        <taxon>Blastococcus</taxon>
    </lineage>
</organism>
<sequence>MHPRPRSSRRRRALLVLVPVVAVAAAAGIWLTTGEEDDDVRAGNDTPAAAPTTAPSDPDSEALASLGPDRTGGAPVPTEPPAEVATDAPVPTQDAGGEVTPQLTYYGWNADIEAVEAGGIVLGIVEAGGTCTLTMTQGTTTVDVSTTAIDNATSTSCPAMTVPGDQLEPGTWQATLAYESETSRGIAEAVAVEVP</sequence>
<protein>
    <submittedName>
        <fullName evidence="2">Uncharacterized protein</fullName>
    </submittedName>
</protein>
<dbReference type="Proteomes" id="UP001183222">
    <property type="component" value="Unassembled WGS sequence"/>
</dbReference>
<dbReference type="RefSeq" id="WP_311343926.1">
    <property type="nucleotide sequence ID" value="NZ_JAVREI010000001.1"/>
</dbReference>
<keyword evidence="3" id="KW-1185">Reference proteome</keyword>
<accession>A0ABU2K4L2</accession>
<name>A0ABU2K4L2_9ACTN</name>
<feature type="compositionally biased region" description="Low complexity" evidence="1">
    <location>
        <begin position="45"/>
        <end position="57"/>
    </location>
</feature>
<evidence type="ECO:0000256" key="1">
    <source>
        <dbReference type="SAM" id="MobiDB-lite"/>
    </source>
</evidence>
<evidence type="ECO:0000313" key="3">
    <source>
        <dbReference type="Proteomes" id="UP001183222"/>
    </source>
</evidence>
<proteinExistence type="predicted"/>
<comment type="caution">
    <text evidence="2">The sequence shown here is derived from an EMBL/GenBank/DDBJ whole genome shotgun (WGS) entry which is preliminary data.</text>
</comment>
<dbReference type="EMBL" id="JAVREI010000001">
    <property type="protein sequence ID" value="MDT0275114.1"/>
    <property type="molecule type" value="Genomic_DNA"/>
</dbReference>
<feature type="region of interest" description="Disordered" evidence="1">
    <location>
        <begin position="36"/>
        <end position="97"/>
    </location>
</feature>
<feature type="compositionally biased region" description="Low complexity" evidence="1">
    <location>
        <begin position="71"/>
        <end position="86"/>
    </location>
</feature>
<gene>
    <name evidence="2" type="ORF">RM425_04305</name>
</gene>
<evidence type="ECO:0000313" key="2">
    <source>
        <dbReference type="EMBL" id="MDT0275114.1"/>
    </source>
</evidence>
<reference evidence="3" key="1">
    <citation type="submission" date="2023-07" db="EMBL/GenBank/DDBJ databases">
        <title>30 novel species of actinomycetes from the DSMZ collection.</title>
        <authorList>
            <person name="Nouioui I."/>
        </authorList>
    </citation>
    <scope>NUCLEOTIDE SEQUENCE [LARGE SCALE GENOMIC DNA]</scope>
    <source>
        <strain evidence="3">DSM 46792</strain>
    </source>
</reference>